<feature type="transmembrane region" description="Helical" evidence="1">
    <location>
        <begin position="21"/>
        <end position="43"/>
    </location>
</feature>
<keyword evidence="1" id="KW-1133">Transmembrane helix</keyword>
<sequence>MIKQSLSILAKIFSVVKPSSTNVFLVILLSIIICFQGFMPNFYNTKIHFLDFMNSNRYGVNV</sequence>
<reference evidence="2" key="1">
    <citation type="submission" date="2022-05" db="EMBL/GenBank/DDBJ databases">
        <authorList>
            <person name="Oliphant S.A."/>
            <person name="Watson-Haigh N.S."/>
            <person name="Sumby K.M."/>
            <person name="Gardner J.M."/>
            <person name="Jiranek V."/>
        </authorList>
    </citation>
    <scope>NUCLEOTIDE SEQUENCE</scope>
    <source>
        <strain evidence="2">Ru20-1</strain>
    </source>
</reference>
<accession>A0ABY5C4I6</accession>
<keyword evidence="1" id="KW-0472">Membrane</keyword>
<evidence type="ECO:0008006" key="4">
    <source>
        <dbReference type="Google" id="ProtNLM"/>
    </source>
</evidence>
<evidence type="ECO:0000256" key="1">
    <source>
        <dbReference type="SAM" id="Phobius"/>
    </source>
</evidence>
<dbReference type="RefSeq" id="WP_252780175.1">
    <property type="nucleotide sequence ID" value="NZ_CP097478.1"/>
</dbReference>
<gene>
    <name evidence="2" type="ORF">M8332_00360</name>
</gene>
<protein>
    <recommendedName>
        <fullName evidence="4">ABC transporter permease</fullName>
    </recommendedName>
</protein>
<evidence type="ECO:0000313" key="2">
    <source>
        <dbReference type="EMBL" id="USS93356.1"/>
    </source>
</evidence>
<dbReference type="Proteomes" id="UP001057532">
    <property type="component" value="Chromosome"/>
</dbReference>
<organism evidence="2 3">
    <name type="scientific">Fructilactobacillus ixorae</name>
    <dbReference type="NCBI Taxonomy" id="1750535"/>
    <lineage>
        <taxon>Bacteria</taxon>
        <taxon>Bacillati</taxon>
        <taxon>Bacillota</taxon>
        <taxon>Bacilli</taxon>
        <taxon>Lactobacillales</taxon>
        <taxon>Lactobacillaceae</taxon>
        <taxon>Fructilactobacillus</taxon>
    </lineage>
</organism>
<name>A0ABY5C4I6_9LACO</name>
<evidence type="ECO:0000313" key="3">
    <source>
        <dbReference type="Proteomes" id="UP001057532"/>
    </source>
</evidence>
<proteinExistence type="predicted"/>
<dbReference type="EMBL" id="CP097478">
    <property type="protein sequence ID" value="USS93356.1"/>
    <property type="molecule type" value="Genomic_DNA"/>
</dbReference>
<keyword evidence="1" id="KW-0812">Transmembrane</keyword>
<keyword evidence="3" id="KW-1185">Reference proteome</keyword>